<keyword evidence="1" id="KW-1133">Transmembrane helix</keyword>
<evidence type="ECO:0000313" key="2">
    <source>
        <dbReference type="EMBL" id="NYJ02665.1"/>
    </source>
</evidence>
<dbReference type="RefSeq" id="WP_179669001.1">
    <property type="nucleotide sequence ID" value="NZ_JACCFP010000001.1"/>
</dbReference>
<feature type="transmembrane region" description="Helical" evidence="1">
    <location>
        <begin position="104"/>
        <end position="129"/>
    </location>
</feature>
<keyword evidence="3" id="KW-1185">Reference proteome</keyword>
<dbReference type="EMBL" id="JACCFP010000001">
    <property type="protein sequence ID" value="NYJ02665.1"/>
    <property type="molecule type" value="Genomic_DNA"/>
</dbReference>
<feature type="transmembrane region" description="Helical" evidence="1">
    <location>
        <begin position="61"/>
        <end position="83"/>
    </location>
</feature>
<evidence type="ECO:0000313" key="3">
    <source>
        <dbReference type="Proteomes" id="UP000530424"/>
    </source>
</evidence>
<name>A0A853C4J4_9ACTN</name>
<accession>A0A853C4J4</accession>
<dbReference type="AlphaFoldDB" id="A0A853C4J4"/>
<gene>
    <name evidence="2" type="ORF">HNR19_003363</name>
</gene>
<feature type="transmembrane region" description="Helical" evidence="1">
    <location>
        <begin position="17"/>
        <end position="41"/>
    </location>
</feature>
<reference evidence="2 3" key="1">
    <citation type="submission" date="2020-07" db="EMBL/GenBank/DDBJ databases">
        <title>Sequencing the genomes of 1000 actinobacteria strains.</title>
        <authorList>
            <person name="Klenk H.-P."/>
        </authorList>
    </citation>
    <scope>NUCLEOTIDE SEQUENCE [LARGE SCALE GENOMIC DNA]</scope>
    <source>
        <strain evidence="2 3">DSM 103833</strain>
    </source>
</reference>
<evidence type="ECO:0008006" key="4">
    <source>
        <dbReference type="Google" id="ProtNLM"/>
    </source>
</evidence>
<feature type="transmembrane region" description="Helical" evidence="1">
    <location>
        <begin position="238"/>
        <end position="257"/>
    </location>
</feature>
<comment type="caution">
    <text evidence="2">The sequence shown here is derived from an EMBL/GenBank/DDBJ whole genome shotgun (WGS) entry which is preliminary data.</text>
</comment>
<dbReference type="Proteomes" id="UP000530424">
    <property type="component" value="Unassembled WGS sequence"/>
</dbReference>
<sequence length="265" mass="27648">MRDALVTEYRKLVTTRLWWMLLIVMVCYLAFVAAAISASFTLVDPPDGGPPPMAGEDAAKAVYSVVNGIGYVFPLVIGSLAMTTEFRHQTITQSLLVGPDRTRFLLAKLVSVVPIGLLAGVVAVLATVAGGAPLLEWQGDGAMLGDADVIAALLLGVVVIALWAIIGVAFGTLVPNQVAAIVIILAFTQFVEPVARLVLAQFDGTSRVASFLPGGAADSVLGASFFGDPSSLDLLPRWAGALVLLAYAAAFVVAGRLTTLRRDIG</sequence>
<keyword evidence="1" id="KW-0472">Membrane</keyword>
<proteinExistence type="predicted"/>
<evidence type="ECO:0000256" key="1">
    <source>
        <dbReference type="SAM" id="Phobius"/>
    </source>
</evidence>
<protein>
    <recommendedName>
        <fullName evidence="4">ABC transporter permease</fullName>
    </recommendedName>
</protein>
<organism evidence="2 3">
    <name type="scientific">Nocardioides thalensis</name>
    <dbReference type="NCBI Taxonomy" id="1914755"/>
    <lineage>
        <taxon>Bacteria</taxon>
        <taxon>Bacillati</taxon>
        <taxon>Actinomycetota</taxon>
        <taxon>Actinomycetes</taxon>
        <taxon>Propionibacteriales</taxon>
        <taxon>Nocardioidaceae</taxon>
        <taxon>Nocardioides</taxon>
    </lineage>
</organism>
<dbReference type="Pfam" id="PF12730">
    <property type="entry name" value="ABC2_membrane_4"/>
    <property type="match status" value="1"/>
</dbReference>
<feature type="transmembrane region" description="Helical" evidence="1">
    <location>
        <begin position="149"/>
        <end position="171"/>
    </location>
</feature>
<keyword evidence="1" id="KW-0812">Transmembrane</keyword>
<feature type="transmembrane region" description="Helical" evidence="1">
    <location>
        <begin position="178"/>
        <end position="199"/>
    </location>
</feature>